<dbReference type="STRING" id="1005048.CFU_2318"/>
<dbReference type="eggNOG" id="COG2513">
    <property type="taxonomic scope" value="Bacteria"/>
</dbReference>
<dbReference type="InterPro" id="IPR040442">
    <property type="entry name" value="Pyrv_kinase-like_dom_sf"/>
</dbReference>
<dbReference type="InterPro" id="IPR015813">
    <property type="entry name" value="Pyrv/PenolPyrv_kinase-like_dom"/>
</dbReference>
<dbReference type="PANTHER" id="PTHR42905:SF16">
    <property type="entry name" value="CARBOXYPHOSPHONOENOLPYRUVATE PHOSPHONOMUTASE-LIKE PROTEIN (AFU_ORTHOLOGUE AFUA_5G07230)"/>
    <property type="match status" value="1"/>
</dbReference>
<dbReference type="Proteomes" id="UP000008392">
    <property type="component" value="Chromosome"/>
</dbReference>
<reference evidence="1 2" key="1">
    <citation type="journal article" date="2004" name="Environ. Microbiol.">
        <title>Phylogeny-function analysis of (meta)genomic libraries: screening for expression of ribosomal RNA genes by large-insert library fluorescent in situ hybridization (LIL-FISH).</title>
        <authorList>
            <person name="Leveau J.H."/>
            <person name="Gerards S."/>
            <person name="de Boer W."/>
            <person name="van Veen J.A."/>
        </authorList>
    </citation>
    <scope>NUCLEOTIDE SEQUENCE [LARGE SCALE GENOMIC DNA]</scope>
    <source>
        <strain evidence="1 2">Ter331</strain>
    </source>
</reference>
<reference evidence="1 2" key="5">
    <citation type="journal article" date="2011" name="ISME J.">
        <title>Dual transcriptional profiling of a bacterial/fungal confrontation: Collimonas fungivorans versus Aspergillus niger.</title>
        <authorList>
            <person name="Mela F."/>
            <person name="Fritsche K."/>
            <person name="de Boer W."/>
            <person name="van Veen J.A."/>
            <person name="de Graaff L.H."/>
            <person name="van den Berg M."/>
            <person name="Leveau J.H."/>
        </authorList>
    </citation>
    <scope>NUCLEOTIDE SEQUENCE [LARGE SCALE GENOMIC DNA]</scope>
    <source>
        <strain evidence="1 2">Ter331</strain>
    </source>
</reference>
<reference evidence="2" key="6">
    <citation type="submission" date="2011-05" db="EMBL/GenBank/DDBJ databases">
        <title>Complete sequence of Collimonas fungivorans Ter331.</title>
        <authorList>
            <person name="Leveau J.H."/>
        </authorList>
    </citation>
    <scope>NUCLEOTIDE SEQUENCE [LARGE SCALE GENOMIC DNA]</scope>
    <source>
        <strain evidence="2">Ter331</strain>
    </source>
</reference>
<reference evidence="1 2" key="2">
    <citation type="journal article" date="2006" name="J. Microbiol. Methods">
        <title>Genomic flank-sequencing of plasposon insertion sites for rapid identification of functional genes.</title>
        <authorList>
            <person name="Leveau J.H."/>
            <person name="Gerards S."/>
            <person name="Fritsche K."/>
            <person name="Zondag G."/>
            <person name="van Veen J.A."/>
        </authorList>
    </citation>
    <scope>NUCLEOTIDE SEQUENCE [LARGE SCALE GENOMIC DNA]</scope>
    <source>
        <strain evidence="1 2">Ter331</strain>
    </source>
</reference>
<evidence type="ECO:0000313" key="2">
    <source>
        <dbReference type="Proteomes" id="UP000008392"/>
    </source>
</evidence>
<sequence>MVMSKNFSCEKSLANDFLTEDWMQTQVEKAHVFQQLHKRDGAFIIPNPWDIGSARLLALLGFEALASTSAGFAFSRGQLDGGIGREQMMAHLTELAAATELPLSADLENGFGAAPTTVAETIRLAAATGIVGGSIEDASGNRDDPIYALELAAERVRAAAEVARGLDFPFTLTARAENYLAGRPDLKDTIKRLQTYQEAGADVLYAPGLKSREEIAAVVSSLDKPVNVVMGLQGVQLSLQELAAIGVKRVSVGGSLARAAIGAFIRAAEEMREHGTFTYGEEAVSTRRISEMLQAAGKL</sequence>
<dbReference type="Gene3D" id="6.10.250.2750">
    <property type="match status" value="1"/>
</dbReference>
<organism evidence="1 2">
    <name type="scientific">Collimonas fungivorans (strain Ter331)</name>
    <dbReference type="NCBI Taxonomy" id="1005048"/>
    <lineage>
        <taxon>Bacteria</taxon>
        <taxon>Pseudomonadati</taxon>
        <taxon>Pseudomonadota</taxon>
        <taxon>Betaproteobacteria</taxon>
        <taxon>Burkholderiales</taxon>
        <taxon>Oxalobacteraceae</taxon>
        <taxon>Collimonas</taxon>
    </lineage>
</organism>
<proteinExistence type="predicted"/>
<dbReference type="Gene3D" id="3.20.20.60">
    <property type="entry name" value="Phosphoenolpyruvate-binding domains"/>
    <property type="match status" value="1"/>
</dbReference>
<reference evidence="1 2" key="4">
    <citation type="journal article" date="2010" name="Environ. Microbiol.">
        <title>The bacterial genus Collimonas: mycophagy, weathering and other adaptive solutions to life in oligotrophic soil environments.</title>
        <authorList>
            <person name="Leveau J.H."/>
            <person name="Uroz S."/>
            <person name="de Boer W."/>
        </authorList>
    </citation>
    <scope>NUCLEOTIDE SEQUENCE [LARGE SCALE GENOMIC DNA]</scope>
    <source>
        <strain evidence="1 2">Ter331</strain>
    </source>
</reference>
<dbReference type="HOGENOM" id="CLU_027389_2_1_4"/>
<accession>G0A939</accession>
<evidence type="ECO:0008006" key="3">
    <source>
        <dbReference type="Google" id="ProtNLM"/>
    </source>
</evidence>
<dbReference type="GO" id="GO:0003824">
    <property type="term" value="F:catalytic activity"/>
    <property type="evidence" value="ECO:0007669"/>
    <property type="project" value="InterPro"/>
</dbReference>
<reference evidence="1 2" key="3">
    <citation type="journal article" date="2008" name="FEMS Microbiol. Ecol.">
        <title>Identification and characterization of genes underlying chitinolysis in Collimonas fungivorans Ter331.</title>
        <authorList>
            <person name="Fritsche K."/>
            <person name="de Boer W."/>
            <person name="Gerards S."/>
            <person name="van den Berg M."/>
            <person name="van Veen J.A."/>
            <person name="Leveau J.H."/>
        </authorList>
    </citation>
    <scope>NUCLEOTIDE SEQUENCE [LARGE SCALE GENOMIC DNA]</scope>
    <source>
        <strain evidence="1 2">Ter331</strain>
    </source>
</reference>
<protein>
    <recommendedName>
        <fullName evidence="3">Carboxyvinyl-carboxyphosphonate phosphorylmutase</fullName>
    </recommendedName>
</protein>
<dbReference type="EMBL" id="CP002745">
    <property type="protein sequence ID" value="AEK62145.1"/>
    <property type="molecule type" value="Genomic_DNA"/>
</dbReference>
<dbReference type="KEGG" id="cfu:CFU_2318"/>
<dbReference type="Pfam" id="PF13714">
    <property type="entry name" value="PEP_mutase"/>
    <property type="match status" value="1"/>
</dbReference>
<name>G0A939_COLFT</name>
<dbReference type="CDD" id="cd00377">
    <property type="entry name" value="ICL_PEPM"/>
    <property type="match status" value="1"/>
</dbReference>
<dbReference type="AlphaFoldDB" id="G0A939"/>
<gene>
    <name evidence="1" type="ordered locus">CFU_2318</name>
</gene>
<dbReference type="InterPro" id="IPR039556">
    <property type="entry name" value="ICL/PEPM"/>
</dbReference>
<dbReference type="PANTHER" id="PTHR42905">
    <property type="entry name" value="PHOSPHOENOLPYRUVATE CARBOXYLASE"/>
    <property type="match status" value="1"/>
</dbReference>
<evidence type="ECO:0000313" key="1">
    <source>
        <dbReference type="EMBL" id="AEK62145.1"/>
    </source>
</evidence>
<keyword evidence="2" id="KW-1185">Reference proteome</keyword>
<dbReference type="SUPFAM" id="SSF51621">
    <property type="entry name" value="Phosphoenolpyruvate/pyruvate domain"/>
    <property type="match status" value="1"/>
</dbReference>